<protein>
    <submittedName>
        <fullName evidence="1">Uncharacterized protein</fullName>
    </submittedName>
</protein>
<accession>A0A6B2LVW4</accession>
<proteinExistence type="predicted"/>
<name>A0A6B2LVW4_9EUKA</name>
<reference evidence="1" key="1">
    <citation type="journal article" date="2020" name="J. Eukaryot. Microbiol.">
        <title>De novo Sequencing, Assembly and Annotation of the Transcriptome for the Free-Living Testate Amoeba Arcella intermedia.</title>
        <authorList>
            <person name="Ribeiro G.M."/>
            <person name="Porfirio-Sousa A.L."/>
            <person name="Maurer-Alcala X.X."/>
            <person name="Katz L.A."/>
            <person name="Lahr D.J.G."/>
        </authorList>
    </citation>
    <scope>NUCLEOTIDE SEQUENCE</scope>
</reference>
<evidence type="ECO:0000313" key="1">
    <source>
        <dbReference type="EMBL" id="NDV40706.1"/>
    </source>
</evidence>
<organism evidence="1">
    <name type="scientific">Arcella intermedia</name>
    <dbReference type="NCBI Taxonomy" id="1963864"/>
    <lineage>
        <taxon>Eukaryota</taxon>
        <taxon>Amoebozoa</taxon>
        <taxon>Tubulinea</taxon>
        <taxon>Elardia</taxon>
        <taxon>Arcellinida</taxon>
        <taxon>Sphaerothecina</taxon>
        <taxon>Arcellidae</taxon>
        <taxon>Arcella</taxon>
    </lineage>
</organism>
<dbReference type="EMBL" id="GIBP01011737">
    <property type="protein sequence ID" value="NDV40706.1"/>
    <property type="molecule type" value="Transcribed_RNA"/>
</dbReference>
<sequence length="43" mass="4717">MEMERELLRGMGMGHLNVPAMVKVLLMGKDLRGIEMGLVMGGD</sequence>
<dbReference type="AlphaFoldDB" id="A0A6B2LVW4"/>